<evidence type="ECO:0000313" key="2">
    <source>
        <dbReference type="EMBL" id="VXD04124.1"/>
    </source>
</evidence>
<organism evidence="1 3">
    <name type="scientific">Sphingobacterium multivorum</name>
    <dbReference type="NCBI Taxonomy" id="28454"/>
    <lineage>
        <taxon>Bacteria</taxon>
        <taxon>Pseudomonadati</taxon>
        <taxon>Bacteroidota</taxon>
        <taxon>Sphingobacteriia</taxon>
        <taxon>Sphingobacteriales</taxon>
        <taxon>Sphingobacteriaceae</taxon>
        <taxon>Sphingobacterium</taxon>
    </lineage>
</organism>
<evidence type="ECO:0000313" key="4">
    <source>
        <dbReference type="Proteomes" id="UP000432350"/>
    </source>
</evidence>
<dbReference type="Proteomes" id="UP000251241">
    <property type="component" value="Unassembled WGS sequence"/>
</dbReference>
<accession>A0A654DG22</accession>
<reference evidence="1 3" key="1">
    <citation type="submission" date="2018-06" db="EMBL/GenBank/DDBJ databases">
        <authorList>
            <consortium name="Pathogen Informatics"/>
            <person name="Doyle S."/>
        </authorList>
    </citation>
    <scope>NUCLEOTIDE SEQUENCE [LARGE SCALE GENOMIC DNA]</scope>
    <source>
        <strain evidence="1 3">NCTC11343</strain>
    </source>
</reference>
<protein>
    <submittedName>
        <fullName evidence="1">Uncharacterized protein</fullName>
    </submittedName>
</protein>
<dbReference type="GeneID" id="97181096"/>
<proteinExistence type="predicted"/>
<evidence type="ECO:0000313" key="3">
    <source>
        <dbReference type="Proteomes" id="UP000251241"/>
    </source>
</evidence>
<reference evidence="2 4" key="2">
    <citation type="submission" date="2019-10" db="EMBL/GenBank/DDBJ databases">
        <authorList>
            <person name="Karimi E."/>
        </authorList>
    </citation>
    <scope>NUCLEOTIDE SEQUENCE [LARGE SCALE GENOMIC DNA]</scope>
    <source>
        <strain evidence="2">Sphingobacterium sp. 8BC</strain>
    </source>
</reference>
<dbReference type="RefSeq" id="WP_070566421.1">
    <property type="nucleotide sequence ID" value="NZ_CP068086.1"/>
</dbReference>
<evidence type="ECO:0000313" key="1">
    <source>
        <dbReference type="EMBL" id="SPZ85579.1"/>
    </source>
</evidence>
<name>A0A2X2KU22_SPHMU</name>
<dbReference type="AlphaFoldDB" id="A0A2X2KU22"/>
<dbReference type="EMBL" id="CABWMV010000025">
    <property type="protein sequence ID" value="VXD04124.1"/>
    <property type="molecule type" value="Genomic_DNA"/>
</dbReference>
<sequence>MKNYIITGIFLLLFTNLAFPQYFTLAPTGFVSKENLDYTVVEVPGVKQQELYNNVLKSINSLYSNPKEGLTLVPGQAITLAAYQQRGLKTSGIAYYDVDYTLSFLFKDGKIRINSPTFSAQIMNYNGTWNKMNVKKFYFKGNGSPKNEKKHQFVNAYFNGLIKSILEKSTNIDNW</sequence>
<dbReference type="Proteomes" id="UP000432350">
    <property type="component" value="Unassembled WGS sequence"/>
</dbReference>
<gene>
    <name evidence="1" type="ORF">NCTC11343_02141</name>
    <name evidence="2" type="ORF">SPHINGO8BC_60154</name>
</gene>
<dbReference type="EMBL" id="UAUU01000008">
    <property type="protein sequence ID" value="SPZ85579.1"/>
    <property type="molecule type" value="Genomic_DNA"/>
</dbReference>
<accession>A0A2X2KU22</accession>